<dbReference type="GO" id="GO:0032993">
    <property type="term" value="C:protein-DNA complex"/>
    <property type="evidence" value="ECO:0007669"/>
    <property type="project" value="TreeGrafter"/>
</dbReference>
<dbReference type="EMBL" id="ONZI01000003">
    <property type="protein sequence ID" value="SPJ34475.1"/>
    <property type="molecule type" value="Genomic_DNA"/>
</dbReference>
<dbReference type="SUPFAM" id="SSF48150">
    <property type="entry name" value="DNA-glycosylase"/>
    <property type="match status" value="1"/>
</dbReference>
<dbReference type="InterPro" id="IPR023170">
    <property type="entry name" value="HhH_base_excis_C"/>
</dbReference>
<dbReference type="GO" id="GO:0032131">
    <property type="term" value="F:alkylated DNA binding"/>
    <property type="evidence" value="ECO:0007669"/>
    <property type="project" value="TreeGrafter"/>
</dbReference>
<keyword evidence="8" id="KW-0862">Zinc</keyword>
<reference evidence="16" key="1">
    <citation type="submission" date="2018-03" db="EMBL/GenBank/DDBJ databases">
        <authorList>
            <person name="Navarro De La Torre S."/>
        </authorList>
    </citation>
    <scope>NUCLEOTIDE SEQUENCE [LARGE SCALE GENOMIC DNA]</scope>
    <source>
        <strain evidence="16">EAod3</strain>
    </source>
</reference>
<dbReference type="Gene3D" id="1.10.1670.10">
    <property type="entry name" value="Helix-hairpin-Helix base-excision DNA repair enzymes (C-terminal)"/>
    <property type="match status" value="1"/>
</dbReference>
<accession>A0A2R8CNL9</accession>
<evidence type="ECO:0000256" key="5">
    <source>
        <dbReference type="ARBA" id="ARBA00022679"/>
    </source>
</evidence>
<evidence type="ECO:0000256" key="6">
    <source>
        <dbReference type="ARBA" id="ARBA00022723"/>
    </source>
</evidence>
<dbReference type="Gene3D" id="1.10.10.60">
    <property type="entry name" value="Homeodomain-like"/>
    <property type="match status" value="1"/>
</dbReference>
<evidence type="ECO:0000256" key="13">
    <source>
        <dbReference type="ARBA" id="ARBA00023204"/>
    </source>
</evidence>
<dbReference type="GO" id="GO:0003700">
    <property type="term" value="F:DNA-binding transcription factor activity"/>
    <property type="evidence" value="ECO:0007669"/>
    <property type="project" value="InterPro"/>
</dbReference>
<dbReference type="Pfam" id="PF00730">
    <property type="entry name" value="HhH-GPD"/>
    <property type="match status" value="1"/>
</dbReference>
<keyword evidence="5" id="KW-0808">Transferase</keyword>
<evidence type="ECO:0000259" key="14">
    <source>
        <dbReference type="PROSITE" id="PS01124"/>
    </source>
</evidence>
<dbReference type="SMART" id="SM01009">
    <property type="entry name" value="AlkA_N"/>
    <property type="match status" value="1"/>
</dbReference>
<dbReference type="EC" id="3.2.2.21" evidence="3"/>
<dbReference type="InterPro" id="IPR035451">
    <property type="entry name" value="Ada-like_dom_sf"/>
</dbReference>
<dbReference type="GO" id="GO:0005737">
    <property type="term" value="C:cytoplasm"/>
    <property type="evidence" value="ECO:0007669"/>
    <property type="project" value="TreeGrafter"/>
</dbReference>
<evidence type="ECO:0000256" key="8">
    <source>
        <dbReference type="ARBA" id="ARBA00022833"/>
    </source>
</evidence>
<dbReference type="InterPro" id="IPR010316">
    <property type="entry name" value="AlkA_N"/>
</dbReference>
<gene>
    <name evidence="15" type="primary">alkA</name>
    <name evidence="15" type="ORF">KSP9073_02510</name>
</gene>
<dbReference type="InterPro" id="IPR018060">
    <property type="entry name" value="HTH_AraC"/>
</dbReference>
<dbReference type="PANTHER" id="PTHR43003:SF13">
    <property type="entry name" value="DNA-3-METHYLADENINE GLYCOSYLASE 2"/>
    <property type="match status" value="1"/>
</dbReference>
<dbReference type="Pfam" id="PF06029">
    <property type="entry name" value="AlkA_N"/>
    <property type="match status" value="1"/>
</dbReference>
<dbReference type="GO" id="GO:0008168">
    <property type="term" value="F:methyltransferase activity"/>
    <property type="evidence" value="ECO:0007669"/>
    <property type="project" value="UniProtKB-KW"/>
</dbReference>
<sequence length="518" mass="56415">MSEHQTRYIGRMNLAPDICYQALASRDRRFDGQFVVGVTSTGIYCRPICRVRCPKPDHCRFFSHPAAAEQAGFRPCLRCRPELAPGLAMMDARDQLAQAAMVMIDNGFLDHDGSDALARRIGISERHLRRLFRATFGVTMFDVARTRRLLLAKRLLTDTSLPVSEIALAAGFGSQRRLNALFQTHYRMSPGRLRRGERGGTADSSITLAMVYQPPLDWTAMLDFLALRQVEGLEQVEAGCWQRSLMIERDSASGRTRHSGWISVAHMAPGQLALTLPVTLVPVMGEVLNMVRHLFDLDAPMALVEAHLKGLVPASTGIRVPGAVTGFEMAVRAIVGQQITTARARRVLTELVARLGEPLAGQPGRYVFPPPAVLAAQPPEALITLGLLRIRAEAIIAVAKAMDSGALVLSPGAPVAENMAGLQEIRGIGDWTAQYVAMRALAWPDAFPAGDLVLKRAMGCRSDREAAARSAVWSPWRAYAAIRLWHAASLAAHSNHVILPLGAPEAIEPASLSEELPS</sequence>
<dbReference type="InterPro" id="IPR003265">
    <property type="entry name" value="HhH-GPD_domain"/>
</dbReference>
<dbReference type="GO" id="GO:0008725">
    <property type="term" value="F:DNA-3-methyladenine glycosylase activity"/>
    <property type="evidence" value="ECO:0007669"/>
    <property type="project" value="TreeGrafter"/>
</dbReference>
<comment type="catalytic activity">
    <reaction evidence="1">
        <text>Hydrolysis of alkylated DNA, releasing 3-methyladenine, 3-methylguanine, 7-methylguanine and 7-methyladenine.</text>
        <dbReference type="EC" id="3.2.2.21"/>
    </reaction>
</comment>
<evidence type="ECO:0000256" key="2">
    <source>
        <dbReference type="ARBA" id="ARBA00001947"/>
    </source>
</evidence>
<evidence type="ECO:0000256" key="4">
    <source>
        <dbReference type="ARBA" id="ARBA00022603"/>
    </source>
</evidence>
<evidence type="ECO:0000256" key="10">
    <source>
        <dbReference type="ARBA" id="ARBA00023125"/>
    </source>
</evidence>
<dbReference type="InterPro" id="IPR011257">
    <property type="entry name" value="DNA_glycosylase"/>
</dbReference>
<dbReference type="InterPro" id="IPR009057">
    <property type="entry name" value="Homeodomain-like_sf"/>
</dbReference>
<dbReference type="SUPFAM" id="SSF55945">
    <property type="entry name" value="TATA-box binding protein-like"/>
    <property type="match status" value="1"/>
</dbReference>
<evidence type="ECO:0000256" key="12">
    <source>
        <dbReference type="ARBA" id="ARBA00023163"/>
    </source>
</evidence>
<evidence type="ECO:0000313" key="15">
    <source>
        <dbReference type="EMBL" id="SPJ34475.1"/>
    </source>
</evidence>
<dbReference type="PROSITE" id="PS01124">
    <property type="entry name" value="HTH_ARAC_FAMILY_2"/>
    <property type="match status" value="1"/>
</dbReference>
<dbReference type="AlphaFoldDB" id="A0A2R8CNL9"/>
<dbReference type="Gene3D" id="3.40.10.10">
    <property type="entry name" value="DNA Methylphosphotriester Repair Domain"/>
    <property type="match status" value="1"/>
</dbReference>
<dbReference type="InterPro" id="IPR018062">
    <property type="entry name" value="HTH_AraC-typ_CS"/>
</dbReference>
<dbReference type="GO" id="GO:0043916">
    <property type="term" value="F:DNA-7-methylguanine glycosylase activity"/>
    <property type="evidence" value="ECO:0007669"/>
    <property type="project" value="TreeGrafter"/>
</dbReference>
<protein>
    <recommendedName>
        <fullName evidence="3">DNA-3-methyladenine glycosylase II</fullName>
        <ecNumber evidence="3">3.2.2.21</ecNumber>
    </recommendedName>
</protein>
<keyword evidence="16" id="KW-1185">Reference proteome</keyword>
<comment type="cofactor">
    <cofactor evidence="2">
        <name>Zn(2+)</name>
        <dbReference type="ChEBI" id="CHEBI:29105"/>
    </cofactor>
</comment>
<feature type="domain" description="HTH araC/xylS-type" evidence="14">
    <location>
        <begin position="98"/>
        <end position="196"/>
    </location>
</feature>
<dbReference type="CDD" id="cd00056">
    <property type="entry name" value="ENDO3c"/>
    <property type="match status" value="1"/>
</dbReference>
<keyword evidence="11" id="KW-0010">Activator</keyword>
<evidence type="ECO:0000256" key="11">
    <source>
        <dbReference type="ARBA" id="ARBA00023159"/>
    </source>
</evidence>
<dbReference type="PANTHER" id="PTHR43003">
    <property type="entry name" value="DNA-3-METHYLADENINE GLYCOSYLASE"/>
    <property type="match status" value="1"/>
</dbReference>
<dbReference type="GO" id="GO:0008270">
    <property type="term" value="F:zinc ion binding"/>
    <property type="evidence" value="ECO:0007669"/>
    <property type="project" value="InterPro"/>
</dbReference>
<dbReference type="Gene3D" id="1.10.340.30">
    <property type="entry name" value="Hypothetical protein, domain 2"/>
    <property type="match status" value="1"/>
</dbReference>
<dbReference type="GO" id="GO:0006307">
    <property type="term" value="P:DNA alkylation repair"/>
    <property type="evidence" value="ECO:0007669"/>
    <property type="project" value="TreeGrafter"/>
</dbReference>
<dbReference type="SUPFAM" id="SSF57884">
    <property type="entry name" value="Ada DNA repair protein, N-terminal domain (N-Ada 10)"/>
    <property type="match status" value="1"/>
</dbReference>
<evidence type="ECO:0000256" key="1">
    <source>
        <dbReference type="ARBA" id="ARBA00000086"/>
    </source>
</evidence>
<dbReference type="SMART" id="SM00342">
    <property type="entry name" value="HTH_ARAC"/>
    <property type="match status" value="1"/>
</dbReference>
<dbReference type="Gene3D" id="3.30.310.20">
    <property type="entry name" value="DNA-3-methyladenine glycosylase AlkA, N-terminal domain"/>
    <property type="match status" value="1"/>
</dbReference>
<dbReference type="Proteomes" id="UP000244934">
    <property type="component" value="Unassembled WGS sequence"/>
</dbReference>
<name>A0A2R8CNL9_9GAMM</name>
<keyword evidence="9" id="KW-0805">Transcription regulation</keyword>
<keyword evidence="10" id="KW-0238">DNA-binding</keyword>
<keyword evidence="13" id="KW-0234">DNA repair</keyword>
<evidence type="ECO:0000256" key="9">
    <source>
        <dbReference type="ARBA" id="ARBA00023015"/>
    </source>
</evidence>
<keyword evidence="12" id="KW-0804">Transcription</keyword>
<dbReference type="InterPro" id="IPR004026">
    <property type="entry name" value="Ada_DNA_repair_Zn-bd"/>
</dbReference>
<dbReference type="InterPro" id="IPR051912">
    <property type="entry name" value="Alkylbase_DNA_Glycosylase/TA"/>
</dbReference>
<dbReference type="InterPro" id="IPR037046">
    <property type="entry name" value="AlkA_N_sf"/>
</dbReference>
<keyword evidence="7" id="KW-0227">DNA damage</keyword>
<organism evidence="15 16">
    <name type="scientific">Kushneria phyllosphaerae</name>
    <dbReference type="NCBI Taxonomy" id="2100822"/>
    <lineage>
        <taxon>Bacteria</taxon>
        <taxon>Pseudomonadati</taxon>
        <taxon>Pseudomonadota</taxon>
        <taxon>Gammaproteobacteria</taxon>
        <taxon>Oceanospirillales</taxon>
        <taxon>Halomonadaceae</taxon>
        <taxon>Kushneria</taxon>
    </lineage>
</organism>
<keyword evidence="6" id="KW-0479">Metal-binding</keyword>
<keyword evidence="4" id="KW-0489">Methyltransferase</keyword>
<evidence type="ECO:0000256" key="3">
    <source>
        <dbReference type="ARBA" id="ARBA00012000"/>
    </source>
</evidence>
<dbReference type="SUPFAM" id="SSF46689">
    <property type="entry name" value="Homeodomain-like"/>
    <property type="match status" value="1"/>
</dbReference>
<dbReference type="GO" id="GO:0032259">
    <property type="term" value="P:methylation"/>
    <property type="evidence" value="ECO:0007669"/>
    <property type="project" value="UniProtKB-KW"/>
</dbReference>
<dbReference type="Pfam" id="PF02805">
    <property type="entry name" value="Ada_Zn_binding"/>
    <property type="match status" value="1"/>
</dbReference>
<dbReference type="Pfam" id="PF12833">
    <property type="entry name" value="HTH_18"/>
    <property type="match status" value="1"/>
</dbReference>
<evidence type="ECO:0000313" key="16">
    <source>
        <dbReference type="Proteomes" id="UP000244934"/>
    </source>
</evidence>
<dbReference type="GO" id="GO:0006285">
    <property type="term" value="P:base-excision repair, AP site formation"/>
    <property type="evidence" value="ECO:0007669"/>
    <property type="project" value="TreeGrafter"/>
</dbReference>
<dbReference type="GO" id="GO:0043565">
    <property type="term" value="F:sequence-specific DNA binding"/>
    <property type="evidence" value="ECO:0007669"/>
    <property type="project" value="InterPro"/>
</dbReference>
<proteinExistence type="predicted"/>
<dbReference type="PROSITE" id="PS00041">
    <property type="entry name" value="HTH_ARAC_FAMILY_1"/>
    <property type="match status" value="1"/>
</dbReference>
<evidence type="ECO:0000256" key="7">
    <source>
        <dbReference type="ARBA" id="ARBA00022763"/>
    </source>
</evidence>
<dbReference type="SMART" id="SM00478">
    <property type="entry name" value="ENDO3c"/>
    <property type="match status" value="1"/>
</dbReference>